<dbReference type="Proteomes" id="UP000610303">
    <property type="component" value="Unassembled WGS sequence"/>
</dbReference>
<reference evidence="1" key="2">
    <citation type="submission" date="2020-09" db="EMBL/GenBank/DDBJ databases">
        <authorList>
            <person name="Sun Q."/>
            <person name="Ohkuma M."/>
        </authorList>
    </citation>
    <scope>NUCLEOTIDE SEQUENCE</scope>
    <source>
        <strain evidence="1">JCM 3346</strain>
    </source>
</reference>
<dbReference type="InterPro" id="IPR015018">
    <property type="entry name" value="DUF1905"/>
</dbReference>
<organism evidence="1 2">
    <name type="scientific">Agromyces mediolanus</name>
    <name type="common">Corynebacterium mediolanum</name>
    <dbReference type="NCBI Taxonomy" id="41986"/>
    <lineage>
        <taxon>Bacteria</taxon>
        <taxon>Bacillati</taxon>
        <taxon>Actinomycetota</taxon>
        <taxon>Actinomycetes</taxon>
        <taxon>Micrococcales</taxon>
        <taxon>Microbacteriaceae</taxon>
        <taxon>Agromyces</taxon>
    </lineage>
</organism>
<keyword evidence="2" id="KW-1185">Reference proteome</keyword>
<evidence type="ECO:0000313" key="1">
    <source>
        <dbReference type="EMBL" id="GGR13379.1"/>
    </source>
</evidence>
<evidence type="ECO:0008006" key="3">
    <source>
        <dbReference type="Google" id="ProtNLM"/>
    </source>
</evidence>
<dbReference type="InterPro" id="IPR037079">
    <property type="entry name" value="AF2212/PG0164-like_sf"/>
</dbReference>
<proteinExistence type="predicted"/>
<gene>
    <name evidence="1" type="ORF">GCM10010196_02390</name>
</gene>
<dbReference type="SUPFAM" id="SSF141694">
    <property type="entry name" value="AF2212/PG0164-like"/>
    <property type="match status" value="1"/>
</dbReference>
<dbReference type="Gene3D" id="2.40.30.100">
    <property type="entry name" value="AF2212/PG0164-like"/>
    <property type="match status" value="1"/>
</dbReference>
<sequence length="95" mass="10565">MRIRFEAEIYEWEARRNWFFVDVPPEPSADISEQPRMPRGFGAVKVTVSLGGSTWSTSIFPSGGVYVLPLKRAVLRAEQVGEGDTVLVSLDVHDG</sequence>
<reference evidence="1" key="1">
    <citation type="journal article" date="2014" name="Int. J. Syst. Evol. Microbiol.">
        <title>Complete genome sequence of Corynebacterium casei LMG S-19264T (=DSM 44701T), isolated from a smear-ripened cheese.</title>
        <authorList>
            <consortium name="US DOE Joint Genome Institute (JGI-PGF)"/>
            <person name="Walter F."/>
            <person name="Albersmeier A."/>
            <person name="Kalinowski J."/>
            <person name="Ruckert C."/>
        </authorList>
    </citation>
    <scope>NUCLEOTIDE SEQUENCE</scope>
    <source>
        <strain evidence="1">JCM 3346</strain>
    </source>
</reference>
<evidence type="ECO:0000313" key="2">
    <source>
        <dbReference type="Proteomes" id="UP000610303"/>
    </source>
</evidence>
<protein>
    <recommendedName>
        <fullName evidence="3">DUF1905 domain-containing protein</fullName>
    </recommendedName>
</protein>
<dbReference type="AlphaFoldDB" id="A0A918CA65"/>
<dbReference type="EMBL" id="BMRJ01000001">
    <property type="protein sequence ID" value="GGR13379.1"/>
    <property type="molecule type" value="Genomic_DNA"/>
</dbReference>
<dbReference type="RefSeq" id="WP_189083490.1">
    <property type="nucleotide sequence ID" value="NZ_BMRJ01000001.1"/>
</dbReference>
<comment type="caution">
    <text evidence="1">The sequence shown here is derived from an EMBL/GenBank/DDBJ whole genome shotgun (WGS) entry which is preliminary data.</text>
</comment>
<name>A0A918CA65_AGRME</name>
<dbReference type="Pfam" id="PF08922">
    <property type="entry name" value="DUF1905"/>
    <property type="match status" value="1"/>
</dbReference>
<accession>A0A918CA65</accession>